<dbReference type="Proteomes" id="UP000287144">
    <property type="component" value="Unassembled WGS sequence"/>
</dbReference>
<name>A0A428TU75_9HYPO</name>
<accession>A0A428TU75</accession>
<dbReference type="EMBL" id="NKCK01000051">
    <property type="protein sequence ID" value="RSM05618.1"/>
    <property type="molecule type" value="Genomic_DNA"/>
</dbReference>
<evidence type="ECO:0000313" key="2">
    <source>
        <dbReference type="Proteomes" id="UP000287144"/>
    </source>
</evidence>
<reference evidence="1 2" key="1">
    <citation type="submission" date="2017-06" db="EMBL/GenBank/DDBJ databases">
        <title>Comparative genomic analysis of Ambrosia Fusariam Clade fungi.</title>
        <authorList>
            <person name="Stajich J.E."/>
            <person name="Carrillo J."/>
            <person name="Kijimoto T."/>
            <person name="Eskalen A."/>
            <person name="O'Donnell K."/>
            <person name="Kasson M."/>
        </authorList>
    </citation>
    <scope>NUCLEOTIDE SEQUENCE [LARGE SCALE GENOMIC DNA]</scope>
    <source>
        <strain evidence="1 2">NRRL62579</strain>
    </source>
</reference>
<evidence type="ECO:0000313" key="1">
    <source>
        <dbReference type="EMBL" id="RSM05618.1"/>
    </source>
</evidence>
<sequence>MHNTAQPEEMGDNHLPLQPRCGACADSIFIHERVLALRGNHDSTACQETTRPFSFPQYDMFLKIPSGLSLCRRAGCGQCAIAPEFVTVHYDCYNIFIACFKETFGLERNEAVDRLWTLGSYRNPWPKAELLHLVESNVDLSALPKVAGVFELPQLARLPLELVMMIRKLSRHELFWRCISIMALASKPSLPQPLSRIPLNRILSWKRGEPLVLTQTPQMPPFVRVTVDIDGVCQVERPHKPTPYTGKTFEGLTFFVNRVANTSQMTTGYASVYPKTLRGLQPGIQITLLCPLLCLTLEA</sequence>
<keyword evidence="2" id="KW-1185">Reference proteome</keyword>
<dbReference type="STRING" id="1325735.A0A428TU75"/>
<comment type="caution">
    <text evidence="1">The sequence shown here is derived from an EMBL/GenBank/DDBJ whole genome shotgun (WGS) entry which is preliminary data.</text>
</comment>
<dbReference type="AlphaFoldDB" id="A0A428TU75"/>
<gene>
    <name evidence="1" type="ORF">CEP52_006188</name>
</gene>
<protein>
    <submittedName>
        <fullName evidence="1">Uncharacterized protein</fullName>
    </submittedName>
</protein>
<organism evidence="1 2">
    <name type="scientific">Fusarium oligoseptatum</name>
    <dbReference type="NCBI Taxonomy" id="2604345"/>
    <lineage>
        <taxon>Eukaryota</taxon>
        <taxon>Fungi</taxon>
        <taxon>Dikarya</taxon>
        <taxon>Ascomycota</taxon>
        <taxon>Pezizomycotina</taxon>
        <taxon>Sordariomycetes</taxon>
        <taxon>Hypocreomycetidae</taxon>
        <taxon>Hypocreales</taxon>
        <taxon>Nectriaceae</taxon>
        <taxon>Fusarium</taxon>
        <taxon>Fusarium solani species complex</taxon>
    </lineage>
</organism>
<proteinExistence type="predicted"/>